<keyword evidence="1" id="KW-0472">Membrane</keyword>
<feature type="transmembrane region" description="Helical" evidence="1">
    <location>
        <begin position="37"/>
        <end position="56"/>
    </location>
</feature>
<keyword evidence="1" id="KW-1133">Transmembrane helix</keyword>
<dbReference type="Proteomes" id="UP000019335">
    <property type="component" value="Chromosome 9"/>
</dbReference>
<dbReference type="EMBL" id="AZIL01000739">
    <property type="protein sequence ID" value="EWM26060.1"/>
    <property type="molecule type" value="Genomic_DNA"/>
</dbReference>
<keyword evidence="1" id="KW-0812">Transmembrane</keyword>
<name>W7TGC1_9STRA</name>
<evidence type="ECO:0000256" key="1">
    <source>
        <dbReference type="SAM" id="Phobius"/>
    </source>
</evidence>
<keyword evidence="3" id="KW-1185">Reference proteome</keyword>
<evidence type="ECO:0000313" key="2">
    <source>
        <dbReference type="EMBL" id="EWM26060.1"/>
    </source>
</evidence>
<dbReference type="AlphaFoldDB" id="W7TGC1"/>
<evidence type="ECO:0000313" key="3">
    <source>
        <dbReference type="Proteomes" id="UP000019335"/>
    </source>
</evidence>
<protein>
    <submittedName>
        <fullName evidence="2">Uncharacterized protein</fullName>
    </submittedName>
</protein>
<organism evidence="2 3">
    <name type="scientific">Nannochloropsis gaditana</name>
    <dbReference type="NCBI Taxonomy" id="72520"/>
    <lineage>
        <taxon>Eukaryota</taxon>
        <taxon>Sar</taxon>
        <taxon>Stramenopiles</taxon>
        <taxon>Ochrophyta</taxon>
        <taxon>Eustigmatophyceae</taxon>
        <taxon>Eustigmatales</taxon>
        <taxon>Monodopsidaceae</taxon>
        <taxon>Nannochloropsis</taxon>
    </lineage>
</organism>
<dbReference type="OrthoDB" id="10380483at2759"/>
<sequence length="140" mass="15458">MMTLHSHFVTLCPHTETHFTPKNPVDMTLRWCPTHTHSVAVVVVFLLFVVGLRAQITIPLTYKSQPPASSTPASLADKKMRYNFIKTSTDAGLLGGIWSSMVVEEQLDYVAILDPFTNGVKQASASIALRRESGSTGRRE</sequence>
<accession>W7TGC1</accession>
<reference evidence="2 3" key="1">
    <citation type="journal article" date="2014" name="Mol. Plant">
        <title>Chromosome Scale Genome Assembly and Transcriptome Profiling of Nannochloropsis gaditana in Nitrogen Depletion.</title>
        <authorList>
            <person name="Corteggiani Carpinelli E."/>
            <person name="Telatin A."/>
            <person name="Vitulo N."/>
            <person name="Forcato C."/>
            <person name="D'Angelo M."/>
            <person name="Schiavon R."/>
            <person name="Vezzi A."/>
            <person name="Giacometti G.M."/>
            <person name="Morosinotto T."/>
            <person name="Valle G."/>
        </authorList>
    </citation>
    <scope>NUCLEOTIDE SEQUENCE [LARGE SCALE GENOMIC DNA]</scope>
    <source>
        <strain evidence="2 3">B-31</strain>
    </source>
</reference>
<proteinExistence type="predicted"/>
<gene>
    <name evidence="2" type="ORF">Naga_101648g1</name>
</gene>
<comment type="caution">
    <text evidence="2">The sequence shown here is derived from an EMBL/GenBank/DDBJ whole genome shotgun (WGS) entry which is preliminary data.</text>
</comment>